<gene>
    <name evidence="1" type="ORF">GCM10010358_75940</name>
</gene>
<organism evidence="1 2">
    <name type="scientific">Streptomyces minutiscleroticus</name>
    <dbReference type="NCBI Taxonomy" id="68238"/>
    <lineage>
        <taxon>Bacteria</taxon>
        <taxon>Bacillati</taxon>
        <taxon>Actinomycetota</taxon>
        <taxon>Actinomycetes</taxon>
        <taxon>Kitasatosporales</taxon>
        <taxon>Streptomycetaceae</taxon>
        <taxon>Streptomyces</taxon>
    </lineage>
</organism>
<dbReference type="Proteomes" id="UP000619244">
    <property type="component" value="Unassembled WGS sequence"/>
</dbReference>
<accession>A0A918U9K2</accession>
<keyword evidence="2" id="KW-1185">Reference proteome</keyword>
<evidence type="ECO:0000313" key="1">
    <source>
        <dbReference type="EMBL" id="GGY12354.1"/>
    </source>
</evidence>
<dbReference type="Pfam" id="PF13602">
    <property type="entry name" value="ADH_zinc_N_2"/>
    <property type="match status" value="1"/>
</dbReference>
<comment type="caution">
    <text evidence="1">The sequence shown here is derived from an EMBL/GenBank/DDBJ whole genome shotgun (WGS) entry which is preliminary data.</text>
</comment>
<evidence type="ECO:0000313" key="2">
    <source>
        <dbReference type="Proteomes" id="UP000619244"/>
    </source>
</evidence>
<dbReference type="EMBL" id="BMVU01000083">
    <property type="protein sequence ID" value="GGY12354.1"/>
    <property type="molecule type" value="Genomic_DNA"/>
</dbReference>
<dbReference type="Gene3D" id="3.90.180.10">
    <property type="entry name" value="Medium-chain alcohol dehydrogenases, catalytic domain"/>
    <property type="match status" value="1"/>
</dbReference>
<protein>
    <submittedName>
        <fullName evidence="1">Uncharacterized protein</fullName>
    </submittedName>
</protein>
<reference evidence="1" key="1">
    <citation type="journal article" date="2014" name="Int. J. Syst. Evol. Microbiol.">
        <title>Complete genome sequence of Corynebacterium casei LMG S-19264T (=DSM 44701T), isolated from a smear-ripened cheese.</title>
        <authorList>
            <consortium name="US DOE Joint Genome Institute (JGI-PGF)"/>
            <person name="Walter F."/>
            <person name="Albersmeier A."/>
            <person name="Kalinowski J."/>
            <person name="Ruckert C."/>
        </authorList>
    </citation>
    <scope>NUCLEOTIDE SEQUENCE</scope>
    <source>
        <strain evidence="1">JCM 4790</strain>
    </source>
</reference>
<name>A0A918U9K2_9ACTN</name>
<reference evidence="1" key="2">
    <citation type="submission" date="2020-09" db="EMBL/GenBank/DDBJ databases">
        <authorList>
            <person name="Sun Q."/>
            <person name="Ohkuma M."/>
        </authorList>
    </citation>
    <scope>NUCLEOTIDE SEQUENCE</scope>
    <source>
        <strain evidence="1">JCM 4790</strain>
    </source>
</reference>
<dbReference type="AlphaFoldDB" id="A0A918U9K2"/>
<proteinExistence type="predicted"/>
<sequence length="55" mass="6227">MSRELYERHGRELWDLARSGRLRPTVHAALPLAEAARAHEIIESRANLGKVVLLP</sequence>